<comment type="caution">
    <text evidence="2">The sequence shown here is derived from an EMBL/GenBank/DDBJ whole genome shotgun (WGS) entry which is preliminary data.</text>
</comment>
<name>A0A226QRY5_9BACL</name>
<dbReference type="EMBL" id="NDYL01000001">
    <property type="protein sequence ID" value="OXB94794.1"/>
    <property type="molecule type" value="Genomic_DNA"/>
</dbReference>
<evidence type="ECO:0000256" key="1">
    <source>
        <dbReference type="SAM" id="MobiDB-lite"/>
    </source>
</evidence>
<proteinExistence type="predicted"/>
<accession>A0A226QRY5</accession>
<evidence type="ECO:0000313" key="2">
    <source>
        <dbReference type="EMBL" id="OXB94794.1"/>
    </source>
</evidence>
<protein>
    <submittedName>
        <fullName evidence="2">Uncharacterized protein</fullName>
    </submittedName>
</protein>
<organism evidence="2 3">
    <name type="scientific">Parageobacillus galactosidasius</name>
    <dbReference type="NCBI Taxonomy" id="883812"/>
    <lineage>
        <taxon>Bacteria</taxon>
        <taxon>Bacillati</taxon>
        <taxon>Bacillota</taxon>
        <taxon>Bacilli</taxon>
        <taxon>Bacillales</taxon>
        <taxon>Anoxybacillaceae</taxon>
        <taxon>Parageobacillus</taxon>
    </lineage>
</organism>
<gene>
    <name evidence="2" type="ORF">B9L23_08000</name>
</gene>
<feature type="region of interest" description="Disordered" evidence="1">
    <location>
        <begin position="42"/>
        <end position="61"/>
    </location>
</feature>
<dbReference type="RefSeq" id="WP_089097247.1">
    <property type="nucleotide sequence ID" value="NZ_NDYL01000001.1"/>
</dbReference>
<evidence type="ECO:0000313" key="3">
    <source>
        <dbReference type="Proteomes" id="UP000198394"/>
    </source>
</evidence>
<sequence>MAFDYEFDTYVHLECVRKALEDPNHPSHEEARFMSCLLERGDNSPESDIDDNNMVQENCVT</sequence>
<keyword evidence="3" id="KW-1185">Reference proteome</keyword>
<reference evidence="2 3" key="1">
    <citation type="submission" date="2017-04" db="EMBL/GenBank/DDBJ databases">
        <title>The genome sequence of Parageobacillus galactosidasius DSM 18751.</title>
        <authorList>
            <person name="Ramaloko W.T."/>
            <person name="Koen N."/>
            <person name="Polliack S."/>
            <person name="Aliyu H."/>
            <person name="Lebre P."/>
            <person name="Mohr T."/>
            <person name="Oswald F."/>
            <person name="Zwick M."/>
            <person name="Neumann A."/>
            <person name="Syldatk C."/>
            <person name="Cowan D."/>
            <person name="De Maayer P."/>
        </authorList>
    </citation>
    <scope>NUCLEOTIDE SEQUENCE [LARGE SCALE GENOMIC DNA]</scope>
    <source>
        <strain evidence="2 3">DSM 18751</strain>
    </source>
</reference>
<dbReference type="Proteomes" id="UP000198394">
    <property type="component" value="Unassembled WGS sequence"/>
</dbReference>
<dbReference type="AlphaFoldDB" id="A0A226QRY5"/>